<dbReference type="Pfam" id="PF02752">
    <property type="entry name" value="Arrestin_C"/>
    <property type="match status" value="1"/>
</dbReference>
<comment type="caution">
    <text evidence="4">The sequence shown here is derived from an EMBL/GenBank/DDBJ whole genome shotgun (WGS) entry which is preliminary data.</text>
</comment>
<dbReference type="InterPro" id="IPR011021">
    <property type="entry name" value="Arrestin-like_N"/>
</dbReference>
<evidence type="ECO:0000256" key="1">
    <source>
        <dbReference type="ARBA" id="ARBA00005298"/>
    </source>
</evidence>
<organism evidence="4 5">
    <name type="scientific">Pagothenia borchgrevinki</name>
    <name type="common">Bald rockcod</name>
    <name type="synonym">Trematomus borchgrevinki</name>
    <dbReference type="NCBI Taxonomy" id="8213"/>
    <lineage>
        <taxon>Eukaryota</taxon>
        <taxon>Metazoa</taxon>
        <taxon>Chordata</taxon>
        <taxon>Craniata</taxon>
        <taxon>Vertebrata</taxon>
        <taxon>Euteleostomi</taxon>
        <taxon>Actinopterygii</taxon>
        <taxon>Neopterygii</taxon>
        <taxon>Teleostei</taxon>
        <taxon>Neoteleostei</taxon>
        <taxon>Acanthomorphata</taxon>
        <taxon>Eupercaria</taxon>
        <taxon>Perciformes</taxon>
        <taxon>Notothenioidei</taxon>
        <taxon>Nototheniidae</taxon>
        <taxon>Pagothenia</taxon>
    </lineage>
</organism>
<dbReference type="InterPro" id="IPR014752">
    <property type="entry name" value="Arrestin-like_C"/>
</dbReference>
<dbReference type="AlphaFoldDB" id="A0ABD2H983"/>
<dbReference type="PANTHER" id="PTHR11188">
    <property type="entry name" value="ARRESTIN DOMAIN CONTAINING PROTEIN"/>
    <property type="match status" value="1"/>
</dbReference>
<dbReference type="SMART" id="SM01017">
    <property type="entry name" value="Arrestin_C"/>
    <property type="match status" value="1"/>
</dbReference>
<dbReference type="InterPro" id="IPR011022">
    <property type="entry name" value="Arrestin_C-like"/>
</dbReference>
<evidence type="ECO:0000313" key="4">
    <source>
        <dbReference type="EMBL" id="KAL3063069.1"/>
    </source>
</evidence>
<feature type="region of interest" description="Disordered" evidence="2">
    <location>
        <begin position="338"/>
        <end position="365"/>
    </location>
</feature>
<proteinExistence type="inferred from homology"/>
<dbReference type="InterPro" id="IPR050357">
    <property type="entry name" value="Arrestin_domain-protein"/>
</dbReference>
<evidence type="ECO:0000313" key="5">
    <source>
        <dbReference type="Proteomes" id="UP001619887"/>
    </source>
</evidence>
<feature type="compositionally biased region" description="Low complexity" evidence="2">
    <location>
        <begin position="57"/>
        <end position="80"/>
    </location>
</feature>
<reference evidence="4 5" key="1">
    <citation type="journal article" date="2022" name="G3 (Bethesda)">
        <title>Evaluating Illumina-, Nanopore-, and PacBio-based genome assembly strategies with the bald notothen, Trematomus borchgrevinki.</title>
        <authorList>
            <person name="Rayamajhi N."/>
            <person name="Cheng C.C."/>
            <person name="Catchen J.M."/>
        </authorList>
    </citation>
    <scope>NUCLEOTIDE SEQUENCE [LARGE SCALE GENOMIC DNA]</scope>
    <source>
        <strain evidence="4">AGRC-2024</strain>
    </source>
</reference>
<comment type="similarity">
    <text evidence="1">Belongs to the arrestin family.</text>
</comment>
<gene>
    <name evidence="4" type="ORF">OYC64_002786</name>
</gene>
<sequence>MPSIQSLTLTYDALNEQGTFSEGDTISGKVTLALLKQVKVNSFFIKATGDANVHWTDGSSGSSNDGSSNDGSSNDGSSNNTNTYSAHKRYFKLKQFLFPETSKDTVLPKGIHVYKFSLNIPQGSVPSSFKGLYGKIVYKLEAKLSRSWRMDQSVEQKILFVSRCYPNLHSLMLPQIGATKKEMGLFSKGQADMEVTIDRMAYAPGETITVLAKINNSSSSEMTPKFRLGKKVIYRASGSTKREECTIIKVVENRIQAHTELEVRCRMKIPLDQTTTIQNCDILSVEYHLKAYLDISFAFDPEVLFPVVVVPLGFAPVPQPGVAAGPYPAGAVGGPSNSDFPSPVVSGHPYPVSPSSGRSGNPGAPMYSAPPPPVYPGNPMVFPCPPSVYPAQPAHVSGAYNNQVPEIPFPYGTPFSSSVIHPPPTAPTFQTPPAAPAIPPAPSLPAINPPPSFSPFNVSPTAPSYNLMNTDFLSQSDEAPPAYTLLFPSTATDKSDAK</sequence>
<dbReference type="InterPro" id="IPR014756">
    <property type="entry name" value="Ig_E-set"/>
</dbReference>
<name>A0ABD2H983_PAGBO</name>
<dbReference type="Proteomes" id="UP001619887">
    <property type="component" value="Unassembled WGS sequence"/>
</dbReference>
<feature type="domain" description="Arrestin C-terminal-like" evidence="3">
    <location>
        <begin position="187"/>
        <end position="312"/>
    </location>
</feature>
<dbReference type="PANTHER" id="PTHR11188:SF135">
    <property type="entry name" value="ARRESTIN DOMAIN CONTAINING 3-LIKE-RELATED"/>
    <property type="match status" value="1"/>
</dbReference>
<reference evidence="4 5" key="2">
    <citation type="journal article" date="2024" name="G3 (Bethesda)">
        <title>The genome of the cryopelagic Antarctic bald notothen, Trematomus borchgrevinki.</title>
        <authorList>
            <person name="Rayamajhi N."/>
            <person name="Rivera-Colon A.G."/>
            <person name="Minhas B.F."/>
            <person name="Cheng C.C."/>
            <person name="Catchen J.M."/>
        </authorList>
    </citation>
    <scope>NUCLEOTIDE SEQUENCE [LARGE SCALE GENOMIC DNA]</scope>
    <source>
        <strain evidence="4">AGRC-2024</strain>
    </source>
</reference>
<dbReference type="GO" id="GO:0007399">
    <property type="term" value="P:nervous system development"/>
    <property type="evidence" value="ECO:0007669"/>
    <property type="project" value="UniProtKB-ARBA"/>
</dbReference>
<protein>
    <recommendedName>
        <fullName evidence="3">Arrestin C-terminal-like domain-containing protein</fullName>
    </recommendedName>
</protein>
<accession>A0ABD2H983</accession>
<evidence type="ECO:0000256" key="2">
    <source>
        <dbReference type="SAM" id="MobiDB-lite"/>
    </source>
</evidence>
<feature type="region of interest" description="Disordered" evidence="2">
    <location>
        <begin position="55"/>
        <end position="81"/>
    </location>
</feature>
<dbReference type="SUPFAM" id="SSF81296">
    <property type="entry name" value="E set domains"/>
    <property type="match status" value="2"/>
</dbReference>
<dbReference type="EMBL" id="JBIYXZ010002071">
    <property type="protein sequence ID" value="KAL3063069.1"/>
    <property type="molecule type" value="Genomic_DNA"/>
</dbReference>
<keyword evidence="5" id="KW-1185">Reference proteome</keyword>
<evidence type="ECO:0000259" key="3">
    <source>
        <dbReference type="SMART" id="SM01017"/>
    </source>
</evidence>
<dbReference type="Gene3D" id="2.60.40.640">
    <property type="match status" value="2"/>
</dbReference>
<dbReference type="Pfam" id="PF00339">
    <property type="entry name" value="Arrestin_N"/>
    <property type="match status" value="1"/>
</dbReference>